<dbReference type="InterPro" id="IPR014586">
    <property type="entry name" value="UCP033909"/>
</dbReference>
<name>A0A1I3ZKC1_9HYPH</name>
<organism evidence="1 2">
    <name type="scientific">Methylocapsa palsarum</name>
    <dbReference type="NCBI Taxonomy" id="1612308"/>
    <lineage>
        <taxon>Bacteria</taxon>
        <taxon>Pseudomonadati</taxon>
        <taxon>Pseudomonadota</taxon>
        <taxon>Alphaproteobacteria</taxon>
        <taxon>Hyphomicrobiales</taxon>
        <taxon>Beijerinckiaceae</taxon>
        <taxon>Methylocapsa</taxon>
    </lineage>
</organism>
<dbReference type="Gene3D" id="3.40.50.1820">
    <property type="entry name" value="alpha/beta hydrolase"/>
    <property type="match status" value="1"/>
</dbReference>
<dbReference type="Proteomes" id="UP000198755">
    <property type="component" value="Unassembled WGS sequence"/>
</dbReference>
<reference evidence="1 2" key="1">
    <citation type="submission" date="2016-10" db="EMBL/GenBank/DDBJ databases">
        <authorList>
            <person name="de Groot N.N."/>
        </authorList>
    </citation>
    <scope>NUCLEOTIDE SEQUENCE [LARGE SCALE GENOMIC DNA]</scope>
    <source>
        <strain evidence="1 2">NE2</strain>
    </source>
</reference>
<evidence type="ECO:0000313" key="2">
    <source>
        <dbReference type="Proteomes" id="UP000198755"/>
    </source>
</evidence>
<dbReference type="EMBL" id="FOSN01000008">
    <property type="protein sequence ID" value="SFK44485.1"/>
    <property type="molecule type" value="Genomic_DNA"/>
</dbReference>
<accession>A0A1I3ZKC1</accession>
<dbReference type="AlphaFoldDB" id="A0A1I3ZKC1"/>
<dbReference type="PIRSF" id="PIRSF033909">
    <property type="entry name" value="UCP033909"/>
    <property type="match status" value="1"/>
</dbReference>
<sequence>MTQPLATFFSLGGKRRPRGDLTSRLCVFAACCALLTLTGCASTGFADIGETSPQSASEPIFVVSTRKNDREAINEAVADGDAKASLQRIGVPSGHQAGQIERPGFGAVDPQKHFAVLSRRTLDQGALVSELATHLSGRTGSNRDILLYVHGFNTSYDEARFRLAQIAYDGRFGGVPVLFTWPAAGSLLDYGAAKESATISRDALAKLVRQLSQVPGVGRVHILAHSMGAWMTMEALRENAIGGSPDLDGKLGDVMLAAPDIDLNVFRRQLARIDASHVFVLVTANDRALSLSRSLAGDRPRLGALDPANPVDRAALDELGVKVYDLSREPSDWIGHGVYANAPAVLKTIGAQIAEPRPQDAEVQAVLGEKPVDTSIVATPLPPVGEPANPPAAQIH</sequence>
<dbReference type="PANTHER" id="PTHR36513">
    <property type="entry name" value="ABC TRANSMEMBRANE TYPE-1 DOMAIN-CONTAINING PROTEIN"/>
    <property type="match status" value="1"/>
</dbReference>
<gene>
    <name evidence="1" type="ORF">SAMN05444581_10824</name>
</gene>
<dbReference type="STRING" id="1612308.SAMN05444581_10824"/>
<dbReference type="Pfam" id="PF05990">
    <property type="entry name" value="DUF900"/>
    <property type="match status" value="1"/>
</dbReference>
<keyword evidence="2" id="KW-1185">Reference proteome</keyword>
<dbReference type="InterPro" id="IPR010297">
    <property type="entry name" value="DUF900_hydrolase"/>
</dbReference>
<evidence type="ECO:0000313" key="1">
    <source>
        <dbReference type="EMBL" id="SFK44485.1"/>
    </source>
</evidence>
<dbReference type="InterPro" id="IPR029058">
    <property type="entry name" value="AB_hydrolase_fold"/>
</dbReference>
<proteinExistence type="predicted"/>
<dbReference type="SUPFAM" id="SSF53474">
    <property type="entry name" value="alpha/beta-Hydrolases"/>
    <property type="match status" value="1"/>
</dbReference>
<protein>
    <submittedName>
        <fullName evidence="1">Esterase/lipase superfamily enzyme</fullName>
    </submittedName>
</protein>
<dbReference type="PANTHER" id="PTHR36513:SF1">
    <property type="entry name" value="TRANSMEMBRANE PROTEIN"/>
    <property type="match status" value="1"/>
</dbReference>
<dbReference type="RefSeq" id="WP_244532252.1">
    <property type="nucleotide sequence ID" value="NZ_FOSN01000008.1"/>
</dbReference>